<dbReference type="EMBL" id="ALWO02000038">
    <property type="protein sequence ID" value="EOZ95352.1"/>
    <property type="molecule type" value="Genomic_DNA"/>
</dbReference>
<evidence type="ECO:0000313" key="2">
    <source>
        <dbReference type="Proteomes" id="UP000006073"/>
    </source>
</evidence>
<reference evidence="1 2" key="1">
    <citation type="journal article" date="2013" name="Genome Announc.">
        <title>Draft Genome Sequence of Indibacter alkaliphilus Strain LW1T, Isolated from Lonar Lake, a Haloalkaline Lake in the Buldana District of Maharashtra, India.</title>
        <authorList>
            <person name="Singh A."/>
            <person name="Kumar Jangir P."/>
            <person name="Sharma R."/>
            <person name="Singh A."/>
            <person name="Kumar Pinnaka A."/>
            <person name="Shivaji S."/>
        </authorList>
    </citation>
    <scope>NUCLEOTIDE SEQUENCE [LARGE SCALE GENOMIC DNA]</scope>
    <source>
        <strain evidence="2">CCUG 57479 / KCTC 22604 / LW1</strain>
    </source>
</reference>
<dbReference type="AlphaFoldDB" id="S2D808"/>
<protein>
    <submittedName>
        <fullName evidence="1">Uncharacterized protein</fullName>
    </submittedName>
</protein>
<dbReference type="Proteomes" id="UP000006073">
    <property type="component" value="Unassembled WGS sequence"/>
</dbReference>
<name>S2D808_INDAL</name>
<sequence length="40" mass="4598">MQARFHLFVFDFVFISQGGLFEEAYGLLLRCMNGSILAQK</sequence>
<gene>
    <name evidence="1" type="ORF">A33Q_3272</name>
</gene>
<proteinExistence type="predicted"/>
<keyword evidence="2" id="KW-1185">Reference proteome</keyword>
<evidence type="ECO:0000313" key="1">
    <source>
        <dbReference type="EMBL" id="EOZ95352.1"/>
    </source>
</evidence>
<accession>S2D808</accession>
<organism evidence="1 2">
    <name type="scientific">Indibacter alkaliphilus (strain CCUG 57479 / KCTC 22604 / LW1)</name>
    <dbReference type="NCBI Taxonomy" id="1189612"/>
    <lineage>
        <taxon>Bacteria</taxon>
        <taxon>Pseudomonadati</taxon>
        <taxon>Bacteroidota</taxon>
        <taxon>Cytophagia</taxon>
        <taxon>Cytophagales</taxon>
        <taxon>Cyclobacteriaceae</taxon>
    </lineage>
</organism>
<dbReference type="STRING" id="1189612.A33Q_3272"/>
<comment type="caution">
    <text evidence="1">The sequence shown here is derived from an EMBL/GenBank/DDBJ whole genome shotgun (WGS) entry which is preliminary data.</text>
</comment>